<protein>
    <recommendedName>
        <fullName evidence="3">VWFA domain-containing protein</fullName>
    </recommendedName>
</protein>
<dbReference type="KEGG" id="cbae:COR50_02575"/>
<evidence type="ECO:0008006" key="3">
    <source>
        <dbReference type="Google" id="ProtNLM"/>
    </source>
</evidence>
<reference evidence="1 2" key="1">
    <citation type="submission" date="2017-10" db="EMBL/GenBank/DDBJ databases">
        <title>Paenichitinophaga pekingensis gen. nov., sp. nov., isolated from activated sludge.</title>
        <authorList>
            <person name="Jin D."/>
            <person name="Kong X."/>
            <person name="Deng Y."/>
            <person name="Bai Z."/>
        </authorList>
    </citation>
    <scope>NUCLEOTIDE SEQUENCE [LARGE SCALE GENOMIC DNA]</scope>
    <source>
        <strain evidence="1 2">13</strain>
    </source>
</reference>
<proteinExistence type="predicted"/>
<dbReference type="RefSeq" id="WP_098192527.1">
    <property type="nucleotide sequence ID" value="NZ_CP023777.1"/>
</dbReference>
<dbReference type="EMBL" id="CP023777">
    <property type="protein sequence ID" value="ATL46138.1"/>
    <property type="molecule type" value="Genomic_DNA"/>
</dbReference>
<sequence>MGSGRFSYESYTRLRTVKSYDNKSREEIFTARAIDPEMDPKTVIKRESRDSEEHPESLSIIVGLDVTGSMGFIPEDIVKNTLPDLVGSLMEAGIQHPQVLFLGIGDFIYDRAPLQVGQFESSAELLDRWLTKVYLEGGGGGNNAEGYNLAHLIAARHTSIDCWEKRQQKGFLFTIGDEPCLANIPADVIKRITSETEARTISTADIIREASKMYEVFHLHVEHDAYSATDMRKGVWKELLGERFIVVKDYKQIAKQIAQLVISQFNKKNNNTDNITVEDML</sequence>
<evidence type="ECO:0000313" key="2">
    <source>
        <dbReference type="Proteomes" id="UP000220133"/>
    </source>
</evidence>
<name>A0A291QQ64_9BACT</name>
<gene>
    <name evidence="1" type="ORF">COR50_02575</name>
</gene>
<evidence type="ECO:0000313" key="1">
    <source>
        <dbReference type="EMBL" id="ATL46138.1"/>
    </source>
</evidence>
<organism evidence="1 2">
    <name type="scientific">Chitinophaga caeni</name>
    <dbReference type="NCBI Taxonomy" id="2029983"/>
    <lineage>
        <taxon>Bacteria</taxon>
        <taxon>Pseudomonadati</taxon>
        <taxon>Bacteroidota</taxon>
        <taxon>Chitinophagia</taxon>
        <taxon>Chitinophagales</taxon>
        <taxon>Chitinophagaceae</taxon>
        <taxon>Chitinophaga</taxon>
    </lineage>
</organism>
<dbReference type="OrthoDB" id="4366615at2"/>
<accession>A0A291QQ64</accession>
<dbReference type="AlphaFoldDB" id="A0A291QQ64"/>
<keyword evidence="2" id="KW-1185">Reference proteome</keyword>
<dbReference type="Proteomes" id="UP000220133">
    <property type="component" value="Chromosome"/>
</dbReference>